<dbReference type="RefSeq" id="WP_146961708.1">
    <property type="nucleotide sequence ID" value="NZ_CP042467.1"/>
</dbReference>
<dbReference type="SMART" id="SM00028">
    <property type="entry name" value="TPR"/>
    <property type="match status" value="4"/>
</dbReference>
<evidence type="ECO:0000256" key="6">
    <source>
        <dbReference type="ARBA" id="ARBA00022777"/>
    </source>
</evidence>
<dbReference type="SUPFAM" id="SSF52540">
    <property type="entry name" value="P-loop containing nucleoside triphosphate hydrolases"/>
    <property type="match status" value="1"/>
</dbReference>
<gene>
    <name evidence="10" type="ORF">FRD01_16895</name>
</gene>
<proteinExistence type="predicted"/>
<dbReference type="Proteomes" id="UP000321595">
    <property type="component" value="Chromosome"/>
</dbReference>
<evidence type="ECO:0000256" key="4">
    <source>
        <dbReference type="ARBA" id="ARBA00022679"/>
    </source>
</evidence>
<evidence type="ECO:0000256" key="8">
    <source>
        <dbReference type="PROSITE-ProRule" id="PRU10141"/>
    </source>
</evidence>
<dbReference type="AlphaFoldDB" id="A0A5B8XZ01"/>
<evidence type="ECO:0000313" key="11">
    <source>
        <dbReference type="Proteomes" id="UP000321595"/>
    </source>
</evidence>
<keyword evidence="5 8" id="KW-0547">Nucleotide-binding</keyword>
<dbReference type="SUPFAM" id="SSF56112">
    <property type="entry name" value="Protein kinase-like (PK-like)"/>
    <property type="match status" value="1"/>
</dbReference>
<dbReference type="InterPro" id="IPR029787">
    <property type="entry name" value="Nucleotide_cyclase"/>
</dbReference>
<dbReference type="PANTHER" id="PTHR43289:SF6">
    <property type="entry name" value="SERINE_THREONINE-PROTEIN KINASE NEKL-3"/>
    <property type="match status" value="1"/>
</dbReference>
<accession>A0A5B8XZ01</accession>
<dbReference type="Pfam" id="PF00069">
    <property type="entry name" value="Pkinase"/>
    <property type="match status" value="1"/>
</dbReference>
<dbReference type="InterPro" id="IPR011009">
    <property type="entry name" value="Kinase-like_dom_sf"/>
</dbReference>
<dbReference type="PANTHER" id="PTHR43289">
    <property type="entry name" value="MITOGEN-ACTIVATED PROTEIN KINASE KINASE KINASE 20-RELATED"/>
    <property type="match status" value="1"/>
</dbReference>
<dbReference type="SMART" id="SM00220">
    <property type="entry name" value="S_TKc"/>
    <property type="match status" value="1"/>
</dbReference>
<dbReference type="GO" id="GO:0005524">
    <property type="term" value="F:ATP binding"/>
    <property type="evidence" value="ECO:0007669"/>
    <property type="project" value="UniProtKB-UniRule"/>
</dbReference>
<dbReference type="Gene3D" id="1.10.510.10">
    <property type="entry name" value="Transferase(Phosphotransferase) domain 1"/>
    <property type="match status" value="1"/>
</dbReference>
<name>A0A5B8XZ01_9DELT</name>
<dbReference type="InterPro" id="IPR041664">
    <property type="entry name" value="AAA_16"/>
</dbReference>
<dbReference type="CDD" id="cd14014">
    <property type="entry name" value="STKc_PknB_like"/>
    <property type="match status" value="1"/>
</dbReference>
<dbReference type="EC" id="2.7.11.1" evidence="2"/>
<dbReference type="InterPro" id="IPR008271">
    <property type="entry name" value="Ser/Thr_kinase_AS"/>
</dbReference>
<dbReference type="GO" id="GO:0004674">
    <property type="term" value="F:protein serine/threonine kinase activity"/>
    <property type="evidence" value="ECO:0007669"/>
    <property type="project" value="UniProtKB-KW"/>
</dbReference>
<dbReference type="InterPro" id="IPR011990">
    <property type="entry name" value="TPR-like_helical_dom_sf"/>
</dbReference>
<feature type="domain" description="Protein kinase" evidence="9">
    <location>
        <begin position="16"/>
        <end position="278"/>
    </location>
</feature>
<dbReference type="OrthoDB" id="9801841at2"/>
<dbReference type="Gene3D" id="1.25.40.10">
    <property type="entry name" value="Tetratricopeptide repeat domain"/>
    <property type="match status" value="2"/>
</dbReference>
<dbReference type="InterPro" id="IPR027417">
    <property type="entry name" value="P-loop_NTPase"/>
</dbReference>
<dbReference type="Gene3D" id="3.30.70.1230">
    <property type="entry name" value="Nucleotide cyclase"/>
    <property type="match status" value="1"/>
</dbReference>
<evidence type="ECO:0000256" key="3">
    <source>
        <dbReference type="ARBA" id="ARBA00022527"/>
    </source>
</evidence>
<comment type="subcellular location">
    <subcellularLocation>
        <location evidence="1">Membrane</location>
        <topology evidence="1">Single-pass membrane protein</topology>
    </subcellularLocation>
</comment>
<dbReference type="Gene3D" id="3.30.200.20">
    <property type="entry name" value="Phosphorylase Kinase, domain 1"/>
    <property type="match status" value="1"/>
</dbReference>
<organism evidence="10 11">
    <name type="scientific">Microvenator marinus</name>
    <dbReference type="NCBI Taxonomy" id="2600177"/>
    <lineage>
        <taxon>Bacteria</taxon>
        <taxon>Deltaproteobacteria</taxon>
        <taxon>Bradymonadales</taxon>
        <taxon>Microvenatoraceae</taxon>
        <taxon>Microvenator</taxon>
    </lineage>
</organism>
<dbReference type="InterPro" id="IPR019734">
    <property type="entry name" value="TPR_rpt"/>
</dbReference>
<keyword evidence="4" id="KW-0808">Transferase</keyword>
<dbReference type="GO" id="GO:0016020">
    <property type="term" value="C:membrane"/>
    <property type="evidence" value="ECO:0007669"/>
    <property type="project" value="UniProtKB-SubCell"/>
</dbReference>
<dbReference type="PROSITE" id="PS00108">
    <property type="entry name" value="PROTEIN_KINASE_ST"/>
    <property type="match status" value="1"/>
</dbReference>
<dbReference type="InterPro" id="IPR017441">
    <property type="entry name" value="Protein_kinase_ATP_BS"/>
</dbReference>
<evidence type="ECO:0000256" key="2">
    <source>
        <dbReference type="ARBA" id="ARBA00012513"/>
    </source>
</evidence>
<dbReference type="SUPFAM" id="SSF48452">
    <property type="entry name" value="TPR-like"/>
    <property type="match status" value="1"/>
</dbReference>
<feature type="binding site" evidence="8">
    <location>
        <position position="45"/>
    </location>
    <ligand>
        <name>ATP</name>
        <dbReference type="ChEBI" id="CHEBI:30616"/>
    </ligand>
</feature>
<evidence type="ECO:0000256" key="5">
    <source>
        <dbReference type="ARBA" id="ARBA00022741"/>
    </source>
</evidence>
<keyword evidence="3" id="KW-0723">Serine/threonine-protein kinase</keyword>
<dbReference type="EMBL" id="CP042467">
    <property type="protein sequence ID" value="QED28886.1"/>
    <property type="molecule type" value="Genomic_DNA"/>
</dbReference>
<evidence type="ECO:0000259" key="9">
    <source>
        <dbReference type="PROSITE" id="PS50011"/>
    </source>
</evidence>
<protein>
    <recommendedName>
        <fullName evidence="2">non-specific serine/threonine protein kinase</fullName>
        <ecNumber evidence="2">2.7.11.1</ecNumber>
    </recommendedName>
</protein>
<dbReference type="PROSITE" id="PS50011">
    <property type="entry name" value="PROTEIN_KINASE_DOM"/>
    <property type="match status" value="1"/>
</dbReference>
<dbReference type="Pfam" id="PF13191">
    <property type="entry name" value="AAA_16"/>
    <property type="match status" value="1"/>
</dbReference>
<keyword evidence="7 8" id="KW-0067">ATP-binding</keyword>
<dbReference type="FunFam" id="1.10.510.10:FF:000021">
    <property type="entry name" value="Serine/threonine protein kinase"/>
    <property type="match status" value="1"/>
</dbReference>
<evidence type="ECO:0000313" key="10">
    <source>
        <dbReference type="EMBL" id="QED28886.1"/>
    </source>
</evidence>
<evidence type="ECO:0000256" key="1">
    <source>
        <dbReference type="ARBA" id="ARBA00004167"/>
    </source>
</evidence>
<reference evidence="10 11" key="1">
    <citation type="submission" date="2019-08" db="EMBL/GenBank/DDBJ databases">
        <authorList>
            <person name="Liang Q."/>
        </authorList>
    </citation>
    <scope>NUCLEOTIDE SEQUENCE [LARGE SCALE GENOMIC DNA]</scope>
    <source>
        <strain evidence="10 11">V1718</strain>
    </source>
</reference>
<dbReference type="PROSITE" id="PS00107">
    <property type="entry name" value="PROTEIN_KINASE_ATP"/>
    <property type="match status" value="1"/>
</dbReference>
<dbReference type="InterPro" id="IPR000719">
    <property type="entry name" value="Prot_kinase_dom"/>
</dbReference>
<keyword evidence="11" id="KW-1185">Reference proteome</keyword>
<dbReference type="KEGG" id="bbae:FRD01_16895"/>
<sequence>MSRPDPLIGRVLRGTIEIRRLIGKGGMGAVYEGYQSHLDRRVAVKVMTPEHARNPIAAEYFIREARQSSALRHPNIIQIIDFGQEEDVLFMAMEFVPGVPLSSLMREQRLSDERISKIMQQVLSALEEAHAKGIVHRDLKPDNIMVEQTRDGDFVKILDFGIAQSKASQPAGPLTQAGALVGTPNYMSPEQAEGKEIDGRSDLFSMGIILYELLTKKLPFRGDSVPRILIEVIQKDPPAPATLNPDVNPLLEVICKRALEKNRELRYQSATEFRQAFLGETQKKAEPAAQFIFKRKPRTSPRITDDETIQLSKHTEDLANDSSEVVDTNRLFDTETRSAPVSAPEPSVSRFGVDLNDLKKDLVGERQTVCSLVIQHRALTREDPEVMADARDLLENITRSVAERWGGLVQGRSGAFITVLFGTETYDPQAAVKASQAAMDLRGNLKRNLPDFLEFGLGIDAGELYVPGLDWSKASGESLDTAFELAQGAHASEIRVAASIVPLLESFYKLGDSRDGARSILGLSDAEALDRNESFEGLVGRDIQVAGVLAFVSEVARGKGGVLLMQGAAGMGKSAMLHEAGRMAQERGGLVFKAWSKYEGAQEVRNILAQWIRAIARYHGRSKDIDVLGQELGMTPESARLLRAFVENRLAEATSGLSNQQLDDGASSLQAVDAAFRQLLKGQAKRRLPLLQLDEVHDLSPELKTWLERFSRTIADQNIGLMVGFRSKHPEEVDFARTIYLEALEDSASRAILKVNLPVEVGAALRAELVKLAAGVPLHLMELIRIVKSRKAMTLEEAQAHLSKAPDVRTSLLTRLYDLEKPAQNLMALLAVLGNQTRGDVLLEIALEAWQPEQELEKLWRSGLLSIEGESEEPEIFFNPPVFGDVVYEQMSLKMRAQVHQRASDYFEGRLSTEKNTALKRHWRLKAAHHLLAAGRSDDALTRLEEVLRDAEFGHEYEVAVDVIKSIKKLLHQSPRRFEFTLKEVRLLEALGRTREAIQIALALDKEDCSPHVQIGTKWELARLWLKEQDPDPVERMLKKTLIEARRMAHENPSVDSLALLIRGLQLLAAAQERGQKFQQAADTLLEAIELTERHQIPSTTDWGARLLWEPLNQLGRIRLRLKELPGAESLFELAMRAALDSNDRRGVMQVKANSSVLLAEQNRVDAAIRTLQDALKIARELNDLQTLAQLRHNEGLMALKQRRRDRAEEAFNESLQISESLDFREGIGLNVKALTMLREK</sequence>
<evidence type="ECO:0000256" key="7">
    <source>
        <dbReference type="ARBA" id="ARBA00022840"/>
    </source>
</evidence>
<dbReference type="SUPFAM" id="SSF55073">
    <property type="entry name" value="Nucleotide cyclase"/>
    <property type="match status" value="1"/>
</dbReference>
<keyword evidence="6 10" id="KW-0418">Kinase</keyword>